<dbReference type="Gene3D" id="3.40.190.10">
    <property type="entry name" value="Periplasmic binding protein-like II"/>
    <property type="match status" value="1"/>
</dbReference>
<reference evidence="7 8" key="1">
    <citation type="submission" date="2018-06" db="EMBL/GenBank/DDBJ databases">
        <title>Paenibacillus montanisoli sp. nov., isolated from mountain area soil.</title>
        <authorList>
            <person name="Wu M."/>
        </authorList>
    </citation>
    <scope>NUCLEOTIDE SEQUENCE [LARGE SCALE GENOMIC DNA]</scope>
    <source>
        <strain evidence="7 8">RA17</strain>
    </source>
</reference>
<evidence type="ECO:0000256" key="3">
    <source>
        <dbReference type="ARBA" id="ARBA00022729"/>
    </source>
</evidence>
<accession>A0A328U6K8</accession>
<keyword evidence="3 5" id="KW-0732">Signal</keyword>
<dbReference type="Gene3D" id="3.90.76.10">
    <property type="entry name" value="Dipeptide-binding Protein, Domain 1"/>
    <property type="match status" value="1"/>
</dbReference>
<feature type="chain" id="PRO_5039378629" evidence="5">
    <location>
        <begin position="23"/>
        <end position="590"/>
    </location>
</feature>
<organism evidence="7 8">
    <name type="scientific">Paenibacillus montanisoli</name>
    <dbReference type="NCBI Taxonomy" id="2081970"/>
    <lineage>
        <taxon>Bacteria</taxon>
        <taxon>Bacillati</taxon>
        <taxon>Bacillota</taxon>
        <taxon>Bacilli</taxon>
        <taxon>Bacillales</taxon>
        <taxon>Paenibacillaceae</taxon>
        <taxon>Paenibacillus</taxon>
    </lineage>
</organism>
<dbReference type="GO" id="GO:0043190">
    <property type="term" value="C:ATP-binding cassette (ABC) transporter complex"/>
    <property type="evidence" value="ECO:0007669"/>
    <property type="project" value="InterPro"/>
</dbReference>
<feature type="region of interest" description="Disordered" evidence="4">
    <location>
        <begin position="32"/>
        <end position="70"/>
    </location>
</feature>
<dbReference type="CDD" id="cd08514">
    <property type="entry name" value="PBP2_AppA_like"/>
    <property type="match status" value="1"/>
</dbReference>
<proteinExistence type="inferred from homology"/>
<dbReference type="GO" id="GO:0042597">
    <property type="term" value="C:periplasmic space"/>
    <property type="evidence" value="ECO:0007669"/>
    <property type="project" value="UniProtKB-ARBA"/>
</dbReference>
<keyword evidence="2" id="KW-0813">Transport</keyword>
<dbReference type="InterPro" id="IPR039424">
    <property type="entry name" value="SBP_5"/>
</dbReference>
<dbReference type="AlphaFoldDB" id="A0A328U6K8"/>
<evidence type="ECO:0000259" key="6">
    <source>
        <dbReference type="Pfam" id="PF00496"/>
    </source>
</evidence>
<dbReference type="GO" id="GO:1904680">
    <property type="term" value="F:peptide transmembrane transporter activity"/>
    <property type="evidence" value="ECO:0007669"/>
    <property type="project" value="TreeGrafter"/>
</dbReference>
<dbReference type="Gene3D" id="3.10.105.10">
    <property type="entry name" value="Dipeptide-binding Protein, Domain 3"/>
    <property type="match status" value="1"/>
</dbReference>
<feature type="compositionally biased region" description="Low complexity" evidence="4">
    <location>
        <begin position="32"/>
        <end position="65"/>
    </location>
</feature>
<dbReference type="PANTHER" id="PTHR30290:SF9">
    <property type="entry name" value="OLIGOPEPTIDE-BINDING PROTEIN APPA"/>
    <property type="match status" value="1"/>
</dbReference>
<evidence type="ECO:0000256" key="2">
    <source>
        <dbReference type="ARBA" id="ARBA00022448"/>
    </source>
</evidence>
<dbReference type="PROSITE" id="PS51257">
    <property type="entry name" value="PROKAR_LIPOPROTEIN"/>
    <property type="match status" value="1"/>
</dbReference>
<name>A0A328U6K8_9BACL</name>
<protein>
    <submittedName>
        <fullName evidence="7">Peptide ABC transporter substrate-binding protein</fullName>
    </submittedName>
</protein>
<evidence type="ECO:0000256" key="1">
    <source>
        <dbReference type="ARBA" id="ARBA00005695"/>
    </source>
</evidence>
<dbReference type="Proteomes" id="UP000249260">
    <property type="component" value="Unassembled WGS sequence"/>
</dbReference>
<dbReference type="EMBL" id="QLUW01000001">
    <property type="protein sequence ID" value="RAP77041.1"/>
    <property type="molecule type" value="Genomic_DNA"/>
</dbReference>
<dbReference type="SUPFAM" id="SSF53850">
    <property type="entry name" value="Periplasmic binding protein-like II"/>
    <property type="match status" value="1"/>
</dbReference>
<comment type="similarity">
    <text evidence="1">Belongs to the bacterial solute-binding protein 5 family.</text>
</comment>
<keyword evidence="8" id="KW-1185">Reference proteome</keyword>
<evidence type="ECO:0000313" key="7">
    <source>
        <dbReference type="EMBL" id="RAP77041.1"/>
    </source>
</evidence>
<feature type="domain" description="Solute-binding protein family 5" evidence="6">
    <location>
        <begin position="124"/>
        <end position="489"/>
    </location>
</feature>
<evidence type="ECO:0000256" key="4">
    <source>
        <dbReference type="SAM" id="MobiDB-lite"/>
    </source>
</evidence>
<dbReference type="GO" id="GO:0015833">
    <property type="term" value="P:peptide transport"/>
    <property type="evidence" value="ECO:0007669"/>
    <property type="project" value="TreeGrafter"/>
</dbReference>
<dbReference type="InterPro" id="IPR000914">
    <property type="entry name" value="SBP_5_dom"/>
</dbReference>
<evidence type="ECO:0000313" key="8">
    <source>
        <dbReference type="Proteomes" id="UP000249260"/>
    </source>
</evidence>
<dbReference type="Pfam" id="PF00496">
    <property type="entry name" value="SBP_bac_5"/>
    <property type="match status" value="1"/>
</dbReference>
<feature type="signal peptide" evidence="5">
    <location>
        <begin position="1"/>
        <end position="22"/>
    </location>
</feature>
<dbReference type="RefSeq" id="WP_112880039.1">
    <property type="nucleotide sequence ID" value="NZ_QLUW01000001.1"/>
</dbReference>
<sequence length="590" mass="65308">MRKVPKWFSSISVIALVGVMLAGCGGNNANNAETTNNKPANTATNETTNTNTTNDTTNDAATTPDPNAPVDGGTLTIGTFSDIVSVNPIYINDTSSGDIENLINAKLYDLDRQGNLIVEPWSIAAELPQISADGKTYTVKIKSTAKWNDGQPLTADDVIFTYNTVRNPDAGAPGISTVDKVEAINKIDETTIEFKLKQVYAPFQYSLYSSVVPSHILKDVPVKDLKTNAYGVDPAKTVTSGPWKFSEWKQGQYITLEQNPNYWGEKKPHIGKIIYKIYADQNTEVQALIKGDIQMSEAIPVTQIEGVKANDKLQVILEPGPLYEYVQFNFKDENFPDKYSPFKGQKTRQAIAYALNRQGMVDNVLKGTGKLMNSPFLPGSWADPGDQAVNYQYDAEKAKALLAEDGWKPGKDGILEKDGHRFSFELQYNAGNSRREQVAAVIQQNLKDVGIEVTPKGIDFATWIDQNITPGKFPAILLSWSLSNPDPDAESIFSSKYFPPTGQNGGWYKNEAIDALWTKGQLTIDQAERAKVYQEIGKEISIDLPYVFLYQYGLPQVVDASKVKWAEEDAPESSLGYGYLYHAINWWVTE</sequence>
<dbReference type="PIRSF" id="PIRSF002741">
    <property type="entry name" value="MppA"/>
    <property type="match status" value="1"/>
</dbReference>
<comment type="caution">
    <text evidence="7">The sequence shown here is derived from an EMBL/GenBank/DDBJ whole genome shotgun (WGS) entry which is preliminary data.</text>
</comment>
<dbReference type="OrthoDB" id="9796817at2"/>
<dbReference type="PANTHER" id="PTHR30290">
    <property type="entry name" value="PERIPLASMIC BINDING COMPONENT OF ABC TRANSPORTER"/>
    <property type="match status" value="1"/>
</dbReference>
<gene>
    <name evidence="7" type="ORF">DL346_00605</name>
</gene>
<dbReference type="InterPro" id="IPR030678">
    <property type="entry name" value="Peptide/Ni-bd"/>
</dbReference>
<evidence type="ECO:0000256" key="5">
    <source>
        <dbReference type="SAM" id="SignalP"/>
    </source>
</evidence>